<dbReference type="Proteomes" id="UP000515297">
    <property type="component" value="Chromosome"/>
</dbReference>
<feature type="region of interest" description="Disordered" evidence="1">
    <location>
        <begin position="1"/>
        <end position="22"/>
    </location>
</feature>
<protein>
    <submittedName>
        <fullName evidence="2">Uncharacterized protein</fullName>
    </submittedName>
</protein>
<organism evidence="2 3">
    <name type="scientific">Croceicoccus marinus</name>
    <dbReference type="NCBI Taxonomy" id="450378"/>
    <lineage>
        <taxon>Bacteria</taxon>
        <taxon>Pseudomonadati</taxon>
        <taxon>Pseudomonadota</taxon>
        <taxon>Alphaproteobacteria</taxon>
        <taxon>Sphingomonadales</taxon>
        <taxon>Erythrobacteraceae</taxon>
        <taxon>Croceicoccus</taxon>
    </lineage>
</organism>
<dbReference type="RefSeq" id="WP_185885163.1">
    <property type="nucleotide sequence ID" value="NZ_CP060052.1"/>
</dbReference>
<evidence type="ECO:0000313" key="2">
    <source>
        <dbReference type="EMBL" id="QNE06139.1"/>
    </source>
</evidence>
<name>A0A7G6VWM4_9SPHN</name>
<dbReference type="AlphaFoldDB" id="A0A7G6VWM4"/>
<proteinExistence type="predicted"/>
<dbReference type="EMBL" id="CP060052">
    <property type="protein sequence ID" value="QNE06139.1"/>
    <property type="molecule type" value="Genomic_DNA"/>
</dbReference>
<evidence type="ECO:0000256" key="1">
    <source>
        <dbReference type="SAM" id="MobiDB-lite"/>
    </source>
</evidence>
<accession>A0A7G6VWM4</accession>
<reference evidence="2 3" key="1">
    <citation type="submission" date="2020-08" db="EMBL/GenBank/DDBJ databases">
        <authorList>
            <person name="Liu G."/>
            <person name="Sun C."/>
        </authorList>
    </citation>
    <scope>NUCLEOTIDE SEQUENCE [LARGE SCALE GENOMIC DNA]</scope>
    <source>
        <strain evidence="2 3">OT19</strain>
    </source>
</reference>
<evidence type="ECO:0000313" key="3">
    <source>
        <dbReference type="Proteomes" id="UP000515297"/>
    </source>
</evidence>
<gene>
    <name evidence="2" type="ORF">H4O24_05780</name>
</gene>
<sequence length="70" mass="7213">MPVPAKAQDGATAQDGKIAAGNAPAETAKSWFGGNYLGAAPPASARPELSCGGWGSKRREDEITLCRLKI</sequence>